<gene>
    <name evidence="10" type="ORF">P618_200164</name>
</gene>
<feature type="transmembrane region" description="Helical" evidence="8">
    <location>
        <begin position="207"/>
        <end position="227"/>
    </location>
</feature>
<feature type="transmembrane region" description="Helical" evidence="8">
    <location>
        <begin position="62"/>
        <end position="85"/>
    </location>
</feature>
<evidence type="ECO:0000256" key="5">
    <source>
        <dbReference type="ARBA" id="ARBA00022692"/>
    </source>
</evidence>
<feature type="transmembrane region" description="Helical" evidence="8">
    <location>
        <begin position="239"/>
        <end position="258"/>
    </location>
</feature>
<feature type="transmembrane region" description="Helical" evidence="8">
    <location>
        <begin position="97"/>
        <end position="123"/>
    </location>
</feature>
<dbReference type="SUPFAM" id="SSF161098">
    <property type="entry name" value="MetI-like"/>
    <property type="match status" value="1"/>
</dbReference>
<evidence type="ECO:0000256" key="7">
    <source>
        <dbReference type="ARBA" id="ARBA00023136"/>
    </source>
</evidence>
<keyword evidence="5 8" id="KW-0812">Transmembrane</keyword>
<keyword evidence="3 8" id="KW-0813">Transport</keyword>
<dbReference type="CDD" id="cd06261">
    <property type="entry name" value="TM_PBP2"/>
    <property type="match status" value="1"/>
</dbReference>
<dbReference type="InterPro" id="IPR035906">
    <property type="entry name" value="MetI-like_sf"/>
</dbReference>
<dbReference type="AlphaFoldDB" id="W6TI16"/>
<dbReference type="Gene3D" id="1.10.3720.10">
    <property type="entry name" value="MetI-like"/>
    <property type="match status" value="1"/>
</dbReference>
<dbReference type="Proteomes" id="UP000019112">
    <property type="component" value="Unassembled WGS sequence"/>
</dbReference>
<feature type="transmembrane region" description="Helical" evidence="8">
    <location>
        <begin position="178"/>
        <end position="201"/>
    </location>
</feature>
<dbReference type="InterPro" id="IPR051789">
    <property type="entry name" value="Bact_Polyamine_Transport"/>
</dbReference>
<feature type="domain" description="ABC transmembrane type-1" evidence="9">
    <location>
        <begin position="62"/>
        <end position="255"/>
    </location>
</feature>
<feature type="transmembrane region" description="Helical" evidence="8">
    <location>
        <begin position="135"/>
        <end position="157"/>
    </location>
</feature>
<comment type="caution">
    <text evidence="10">The sequence shown here is derived from an EMBL/GenBank/DDBJ whole genome shotgun (WGS) entry which is preliminary data.</text>
</comment>
<dbReference type="PANTHER" id="PTHR43848">
    <property type="entry name" value="PUTRESCINE TRANSPORT SYSTEM PERMEASE PROTEIN POTI"/>
    <property type="match status" value="1"/>
</dbReference>
<evidence type="ECO:0000256" key="1">
    <source>
        <dbReference type="ARBA" id="ARBA00004651"/>
    </source>
</evidence>
<keyword evidence="11" id="KW-1185">Reference proteome</keyword>
<dbReference type="PROSITE" id="PS50928">
    <property type="entry name" value="ABC_TM1"/>
    <property type="match status" value="1"/>
</dbReference>
<evidence type="ECO:0000256" key="6">
    <source>
        <dbReference type="ARBA" id="ARBA00022989"/>
    </source>
</evidence>
<feature type="transmembrane region" description="Helical" evidence="8">
    <location>
        <begin position="12"/>
        <end position="33"/>
    </location>
</feature>
<dbReference type="OrthoDB" id="9782004at2"/>
<comment type="similarity">
    <text evidence="2">Belongs to the binding-protein-dependent transport system permease family. CysTW subfamily.</text>
</comment>
<dbReference type="STRING" id="1399147.P618_200164"/>
<keyword evidence="4" id="KW-1003">Cell membrane</keyword>
<proteinExistence type="inferred from homology"/>
<sequence length="267" mass="29600">MIVLKKNKILTCVFYFGFVFLYLPIFITFLYSFNSLSTMSWAGWSFKWYHLLFQNPLLMRGFVVSIKIASISATFATILGTLCASQGGANKGAHSHLVWMASLSLVIPEIVMGLSLLLFWVAIMKIFPQLTRGFWSIFVAHTTLGTAYVTAIVRSRIVSIDPALSEAAMDLGARPYKVFLAIKLPLLMPALASGWLLAFILSFDDVVLASFTSGPGYTTLPLVIFSYLKIGYTPQINALGSLIILTISLLMSGIWYIIYRRGSSFEA</sequence>
<evidence type="ECO:0000256" key="3">
    <source>
        <dbReference type="ARBA" id="ARBA00022448"/>
    </source>
</evidence>
<accession>W6TI16</accession>
<comment type="subcellular location">
    <subcellularLocation>
        <location evidence="1 8">Cell membrane</location>
        <topology evidence="1 8">Multi-pass membrane protein</topology>
    </subcellularLocation>
</comment>
<reference evidence="10 11" key="1">
    <citation type="journal article" date="2014" name="FEMS Microbiol. Lett.">
        <title>Draft genome sequences of three Holospora species (Holospora obtusa, Holospora undulata, and Holospora elegans), endonuclear symbiotic bacteria of the ciliate Paramecium caudatum.</title>
        <authorList>
            <person name="Dohra H."/>
            <person name="Tanaka K."/>
            <person name="Suzuki T."/>
            <person name="Fujishima M."/>
            <person name="Suzuki H."/>
        </authorList>
    </citation>
    <scope>NUCLEOTIDE SEQUENCE [LARGE SCALE GENOMIC DNA]</scope>
    <source>
        <strain evidence="10 11">F1</strain>
    </source>
</reference>
<dbReference type="GO" id="GO:0055085">
    <property type="term" value="P:transmembrane transport"/>
    <property type="evidence" value="ECO:0007669"/>
    <property type="project" value="InterPro"/>
</dbReference>
<evidence type="ECO:0000313" key="10">
    <source>
        <dbReference type="EMBL" id="ETZ07640.1"/>
    </source>
</evidence>
<name>W6TI16_HOLOB</name>
<protein>
    <submittedName>
        <fullName evidence="10">Putrescine transport system permease protein PotI</fullName>
    </submittedName>
</protein>
<organism evidence="10 11">
    <name type="scientific">Holospora obtusa F1</name>
    <dbReference type="NCBI Taxonomy" id="1399147"/>
    <lineage>
        <taxon>Bacteria</taxon>
        <taxon>Pseudomonadati</taxon>
        <taxon>Pseudomonadota</taxon>
        <taxon>Alphaproteobacteria</taxon>
        <taxon>Holosporales</taxon>
        <taxon>Holosporaceae</taxon>
        <taxon>Holospora</taxon>
    </lineage>
</organism>
<evidence type="ECO:0000256" key="2">
    <source>
        <dbReference type="ARBA" id="ARBA00007069"/>
    </source>
</evidence>
<dbReference type="InterPro" id="IPR000515">
    <property type="entry name" value="MetI-like"/>
</dbReference>
<dbReference type="Pfam" id="PF00528">
    <property type="entry name" value="BPD_transp_1"/>
    <property type="match status" value="1"/>
</dbReference>
<keyword evidence="7 8" id="KW-0472">Membrane</keyword>
<evidence type="ECO:0000313" key="11">
    <source>
        <dbReference type="Proteomes" id="UP000019112"/>
    </source>
</evidence>
<dbReference type="EMBL" id="AWTR02000021">
    <property type="protein sequence ID" value="ETZ07640.1"/>
    <property type="molecule type" value="Genomic_DNA"/>
</dbReference>
<dbReference type="GO" id="GO:0005886">
    <property type="term" value="C:plasma membrane"/>
    <property type="evidence" value="ECO:0007669"/>
    <property type="project" value="UniProtKB-SubCell"/>
</dbReference>
<evidence type="ECO:0000256" key="4">
    <source>
        <dbReference type="ARBA" id="ARBA00022475"/>
    </source>
</evidence>
<keyword evidence="6 8" id="KW-1133">Transmembrane helix</keyword>
<evidence type="ECO:0000259" key="9">
    <source>
        <dbReference type="PROSITE" id="PS50928"/>
    </source>
</evidence>
<dbReference type="PANTHER" id="PTHR43848:SF2">
    <property type="entry name" value="PUTRESCINE TRANSPORT SYSTEM PERMEASE PROTEIN POTI"/>
    <property type="match status" value="1"/>
</dbReference>
<evidence type="ECO:0000256" key="8">
    <source>
        <dbReference type="RuleBase" id="RU363032"/>
    </source>
</evidence>
<dbReference type="eggNOG" id="COG1177">
    <property type="taxonomic scope" value="Bacteria"/>
</dbReference>